<evidence type="ECO:0000256" key="4">
    <source>
        <dbReference type="ARBA" id="ARBA00022737"/>
    </source>
</evidence>
<evidence type="ECO:0000313" key="15">
    <source>
        <dbReference type="EMBL" id="SES41628.1"/>
    </source>
</evidence>
<dbReference type="InterPro" id="IPR055123">
    <property type="entry name" value="SpnB-like_Rossmann"/>
</dbReference>
<evidence type="ECO:0000256" key="9">
    <source>
        <dbReference type="ARBA" id="ARBA00063272"/>
    </source>
</evidence>
<dbReference type="SUPFAM" id="SSF47336">
    <property type="entry name" value="ACP-like"/>
    <property type="match status" value="1"/>
</dbReference>
<dbReference type="Gene3D" id="3.40.50.720">
    <property type="entry name" value="NAD(P)-binding Rossmann-like Domain"/>
    <property type="match status" value="1"/>
</dbReference>
<dbReference type="InterPro" id="IPR013968">
    <property type="entry name" value="PKS_KR"/>
</dbReference>
<dbReference type="Gene3D" id="1.10.287.1960">
    <property type="match status" value="1"/>
</dbReference>
<dbReference type="InterPro" id="IPR014031">
    <property type="entry name" value="Ketoacyl_synth_C"/>
</dbReference>
<dbReference type="InterPro" id="IPR042104">
    <property type="entry name" value="PKS_dehydratase_sf"/>
</dbReference>
<dbReference type="CDD" id="cd00833">
    <property type="entry name" value="PKS"/>
    <property type="match status" value="1"/>
</dbReference>
<dbReference type="InterPro" id="IPR016036">
    <property type="entry name" value="Malonyl_transacylase_ACP-bd"/>
</dbReference>
<dbReference type="GO" id="GO:0031177">
    <property type="term" value="F:phosphopantetheine binding"/>
    <property type="evidence" value="ECO:0007669"/>
    <property type="project" value="InterPro"/>
</dbReference>
<dbReference type="EMBL" id="FOFV01000028">
    <property type="protein sequence ID" value="SES41628.1"/>
    <property type="molecule type" value="Genomic_DNA"/>
</dbReference>
<dbReference type="SUPFAM" id="SSF52151">
    <property type="entry name" value="FabD/lysophospholipase-like"/>
    <property type="match status" value="1"/>
</dbReference>
<organism evidence="15 16">
    <name type="scientific">Lentzea albida</name>
    <dbReference type="NCBI Taxonomy" id="65499"/>
    <lineage>
        <taxon>Bacteria</taxon>
        <taxon>Bacillati</taxon>
        <taxon>Actinomycetota</taxon>
        <taxon>Actinomycetes</taxon>
        <taxon>Pseudonocardiales</taxon>
        <taxon>Pseudonocardiaceae</taxon>
        <taxon>Lentzea</taxon>
    </lineage>
</organism>
<feature type="domain" description="Carrier" evidence="12">
    <location>
        <begin position="1487"/>
        <end position="1562"/>
    </location>
</feature>
<dbReference type="RefSeq" id="WP_143091936.1">
    <property type="nucleotide sequence ID" value="NZ_FOFV01000028.1"/>
</dbReference>
<dbReference type="Pfam" id="PF00109">
    <property type="entry name" value="ketoacyl-synt"/>
    <property type="match status" value="1"/>
</dbReference>
<dbReference type="SMART" id="SM00826">
    <property type="entry name" value="PKS_DH"/>
    <property type="match status" value="1"/>
</dbReference>
<dbReference type="SMART" id="SM00825">
    <property type="entry name" value="PKS_KS"/>
    <property type="match status" value="1"/>
</dbReference>
<evidence type="ECO:0000256" key="8">
    <source>
        <dbReference type="ARBA" id="ARBA00060622"/>
    </source>
</evidence>
<dbReference type="Pfam" id="PF21089">
    <property type="entry name" value="PKS_DH_N"/>
    <property type="match status" value="1"/>
</dbReference>
<dbReference type="SMART" id="SM00822">
    <property type="entry name" value="PKS_KR"/>
    <property type="match status" value="1"/>
</dbReference>
<dbReference type="InterPro" id="IPR049900">
    <property type="entry name" value="PKS_mFAS_DH"/>
</dbReference>
<dbReference type="InterPro" id="IPR016035">
    <property type="entry name" value="Acyl_Trfase/lysoPLipase"/>
</dbReference>
<dbReference type="InterPro" id="IPR036291">
    <property type="entry name" value="NAD(P)-bd_dom_sf"/>
</dbReference>
<dbReference type="InterPro" id="IPR057326">
    <property type="entry name" value="KR_dom"/>
</dbReference>
<dbReference type="Gene3D" id="3.40.366.10">
    <property type="entry name" value="Malonyl-Coenzyme A Acyl Carrier Protein, domain 2"/>
    <property type="match status" value="1"/>
</dbReference>
<dbReference type="OrthoDB" id="9778690at2"/>
<evidence type="ECO:0000256" key="7">
    <source>
        <dbReference type="ARBA" id="ARBA00060158"/>
    </source>
</evidence>
<dbReference type="PANTHER" id="PTHR43775">
    <property type="entry name" value="FATTY ACID SYNTHASE"/>
    <property type="match status" value="1"/>
</dbReference>
<evidence type="ECO:0000256" key="11">
    <source>
        <dbReference type="PROSITE-ProRule" id="PRU01363"/>
    </source>
</evidence>
<dbReference type="InterPro" id="IPR020807">
    <property type="entry name" value="PKS_DH"/>
</dbReference>
<dbReference type="InterPro" id="IPR001227">
    <property type="entry name" value="Ac_transferase_dom_sf"/>
</dbReference>
<proteinExistence type="predicted"/>
<feature type="region of interest" description="N-terminal hotdog fold" evidence="11">
    <location>
        <begin position="768"/>
        <end position="891"/>
    </location>
</feature>
<dbReference type="InterPro" id="IPR009081">
    <property type="entry name" value="PP-bd_ACP"/>
</dbReference>
<feature type="region of interest" description="C-terminal hotdog fold" evidence="11">
    <location>
        <begin position="903"/>
        <end position="1041"/>
    </location>
</feature>
<keyword evidence="5" id="KW-0012">Acyltransferase</keyword>
<dbReference type="Pfam" id="PF08659">
    <property type="entry name" value="KR"/>
    <property type="match status" value="1"/>
</dbReference>
<dbReference type="SMART" id="SM01294">
    <property type="entry name" value="PKS_PP_betabranch"/>
    <property type="match status" value="1"/>
</dbReference>
<dbReference type="Pfam" id="PF00550">
    <property type="entry name" value="PP-binding"/>
    <property type="match status" value="1"/>
</dbReference>
<keyword evidence="2" id="KW-0597">Phosphoprotein</keyword>
<dbReference type="SUPFAM" id="SSF51735">
    <property type="entry name" value="NAD(P)-binding Rossmann-fold domains"/>
    <property type="match status" value="2"/>
</dbReference>
<dbReference type="GO" id="GO:0004312">
    <property type="term" value="F:fatty acid synthase activity"/>
    <property type="evidence" value="ECO:0007669"/>
    <property type="project" value="TreeGrafter"/>
</dbReference>
<accession>A0A1H9X5Z1</accession>
<dbReference type="EC" id="2.3.1.94" evidence="10"/>
<dbReference type="InterPro" id="IPR032821">
    <property type="entry name" value="PKS_assoc"/>
</dbReference>
<evidence type="ECO:0000313" key="16">
    <source>
        <dbReference type="Proteomes" id="UP000199503"/>
    </source>
</evidence>
<dbReference type="InterPro" id="IPR014030">
    <property type="entry name" value="Ketoacyl_synth_N"/>
</dbReference>
<keyword evidence="16" id="KW-1185">Reference proteome</keyword>
<dbReference type="CDD" id="cd08956">
    <property type="entry name" value="KR_3_FAS_SDR_x"/>
    <property type="match status" value="1"/>
</dbReference>
<dbReference type="GO" id="GO:0006633">
    <property type="term" value="P:fatty acid biosynthetic process"/>
    <property type="evidence" value="ECO:0007669"/>
    <property type="project" value="InterPro"/>
</dbReference>
<gene>
    <name evidence="15" type="ORF">SAMN04488000_12829</name>
</gene>
<dbReference type="InterPro" id="IPR016039">
    <property type="entry name" value="Thiolase-like"/>
</dbReference>
<dbReference type="InterPro" id="IPR014043">
    <property type="entry name" value="Acyl_transferase_dom"/>
</dbReference>
<dbReference type="InterPro" id="IPR050091">
    <property type="entry name" value="PKS_NRPS_Biosynth_Enz"/>
</dbReference>
<dbReference type="SUPFAM" id="SSF55048">
    <property type="entry name" value="Probable ACP-binding domain of malonyl-CoA ACP transacylase"/>
    <property type="match status" value="1"/>
</dbReference>
<feature type="domain" description="Ketosynthase family 3 (KS3)" evidence="13">
    <location>
        <begin position="1"/>
        <end position="341"/>
    </location>
</feature>
<dbReference type="PANTHER" id="PTHR43775:SF51">
    <property type="entry name" value="INACTIVE PHENOLPHTHIOCEROL SYNTHESIS POLYKETIDE SYNTHASE TYPE I PKS1-RELATED"/>
    <property type="match status" value="1"/>
</dbReference>
<dbReference type="InterPro" id="IPR020806">
    <property type="entry name" value="PKS_PP-bd"/>
</dbReference>
<dbReference type="Gene3D" id="3.30.70.250">
    <property type="entry name" value="Malonyl-CoA ACP transacylase, ACP-binding"/>
    <property type="match status" value="1"/>
</dbReference>
<dbReference type="InterPro" id="IPR049552">
    <property type="entry name" value="PKS_DH_N"/>
</dbReference>
<evidence type="ECO:0000256" key="6">
    <source>
        <dbReference type="ARBA" id="ARBA00052442"/>
    </source>
</evidence>
<comment type="subunit">
    <text evidence="9">Homodimer. Erythronolide synthase is composed of EryAI, EryAII and EryAIII multimodular (2 modules) polypeptides each coding for a functional synthase subunit which participates in 2 of the six FAS-like elongation steps required for formation of the polyketide. Module 1, 2, 3, 4, 5, and 6 participating in biosynthesis steps 1, 2, 3, 4, 5, and 6, respectively.</text>
</comment>
<dbReference type="InterPro" id="IPR018201">
    <property type="entry name" value="Ketoacyl_synth_AS"/>
</dbReference>
<name>A0A1H9X5Z1_9PSEU</name>
<dbReference type="FunFam" id="1.10.1200.10:FF:000007">
    <property type="entry name" value="Probable polyketide synthase pks17"/>
    <property type="match status" value="1"/>
</dbReference>
<dbReference type="PROSITE" id="PS52004">
    <property type="entry name" value="KS3_2"/>
    <property type="match status" value="1"/>
</dbReference>
<reference evidence="16" key="1">
    <citation type="submission" date="2016-10" db="EMBL/GenBank/DDBJ databases">
        <authorList>
            <person name="Varghese N."/>
            <person name="Submissions S."/>
        </authorList>
    </citation>
    <scope>NUCLEOTIDE SEQUENCE [LARGE SCALE GENOMIC DNA]</scope>
    <source>
        <strain evidence="16">DSM 44437</strain>
    </source>
</reference>
<keyword evidence="1" id="KW-0596">Phosphopantetheine</keyword>
<sequence>REALATDSQQRLLLEVSWEAIERAGIDPVSLRGSRTGVFAGVMYSDYAVLLSGGDAEGYQGNGASPSVASGRVAYTLGLEGPAVSVDTACSSSLVALHWAMQALRAGECSLALAGGVTVMSTPGSFVEFSRQRGLSPDGRCKAFSDSADGVGWAEGVGMLVLERMSDAQRNGHQVLAVVRGSAVNQDGASNGLTAPNGPSQQRVIRQALASAGLSTSDVDVVEAHGTGTTLGDPIEAQALLATYGQDRDRPLLLGSVKSNIGHTQAAAGVAGIIKMVQALRHGVVPKTLHVDTPSSHVDWSEGAVELSTESVAWPEVGRPRRAGVSSFGISGTNAHVIIEQPEPAPVPEPVEARVVPWVVSAKSEAALSSQVERLEAVTESQVDVGSSLLGRSVFAHRAVVLASEDGVSEVARGVAAGQRTGFLFSGQGAQRLGMGRDLYGRFPVFAGALDEVLDRLEPGLRDVVWGADQDLLDRTGFAQPALFAVEVALFRLVESWGVTPDFVAGHSIGEVAAAHVAGVLSLDDACALVRARAGLMEALPAGGAMVAIAATEAEVLPLLGGGVSIAAVNRADSVVVAGDEAAVLEIAARFEDRRTSRLRVSHAFHSPLMEPMLDEFARALENLSFREPLMPLVSNVTGALVTDEVCSPQYWVRHVREAVRFADGLRALSDAGASAFLELGPDGVLTGLIEEGLAVPALRRDRDEETSLLTALGRLYVHGVDVDWRGIVPRGRFVELPTYAFEHEWFWPVGGVQIGDVGAAGLNSPSHPLLGAVVTVAGSDEVVLTGRLSLSTHPWLADHRIFGQVLVPGAAIAELAVRAGDEVGCDRVGELTIAVPLTLPEHGAVQIQVWVGAPGDDGNRELRLYSRPAGTDGHWVQHGTGVLTNGGIAADAALVSWPPAGAEPLDVTGCYDAFADGGFDYGPAFQGLRAAWRGDDGDVYAEVTLPDALHDGAVAFGVHPVLLDAALHALMLGGGGQGSGGLPFSWEGVSVHAPGSAALRARLSRTGADSVSLAVANEVGAPVLTVDSLVLRTVDARQLGPTGDALFRTELVAVSPRQKAEPVAVVGPVTLGLDVALHDSVESAPDGLVLFAVQGDPDDVVGGAHSSAAEVLAAVQRWTLRERAAGSRLVFVTSGGLSVATVRGLVRTAMSEHPGAFGLVDMDSTGGSPALLLEALGADEPELLVRDGQVLAPRLTRLPAAAEPAPSTWDPSGTVLITGGTGGLGAVFARHLVFEHGVRHLVLVGRRGPDGAGELVESLTAAGACVRAVACDVSDRDALARVLADIPAEHPLTAVVHTAGVLDDGVVDSLSPERLSAVLRPKVDGGWHLHELTAGLDLRAFVVFSSVAGVFGAAGQGNYAAANAFADDLARYRRELGLPATSLAWGPWTPEVGMTTALSDADRSRMTRSGTGLLSVEQGVALFDAALVSGEPVAVPVLLDVQALRTAGEVPAVLRGVVRTSARRSAVSSATVADRLHGLTGDARREVLLDLVRTAVGLVLGHSGGSTIDPDRQFQDMGFDSMTSVELRNRLNGGTGLRLPATLLFDYPTPGDLVEHLDGRLGFTPDDEPESVLAALEALERLLTGQALDLKMHGQVAGRLDVLRARLSSAPGATATEVDLDSATDDEMFALLDELGQP</sequence>
<keyword evidence="3" id="KW-0808">Transferase</keyword>
<dbReference type="GO" id="GO:0004315">
    <property type="term" value="F:3-oxoacyl-[acyl-carrier-protein] synthase activity"/>
    <property type="evidence" value="ECO:0007669"/>
    <property type="project" value="InterPro"/>
</dbReference>
<dbReference type="SMART" id="SM00823">
    <property type="entry name" value="PKS_PP"/>
    <property type="match status" value="1"/>
</dbReference>
<dbReference type="PROSITE" id="PS00012">
    <property type="entry name" value="PHOSPHOPANTETHEINE"/>
    <property type="match status" value="1"/>
</dbReference>
<dbReference type="PROSITE" id="PS52019">
    <property type="entry name" value="PKS_MFAS_DH"/>
    <property type="match status" value="1"/>
</dbReference>
<comment type="function">
    <text evidence="7">Involved in the biosynthesis of antibiotic erythromycin via the biosynthesis of its aglycone precursor, 6-deoxyerythronolide B (6-dEB).</text>
</comment>
<protein>
    <recommendedName>
        <fullName evidence="10">6-deoxyerythronolide-B synthase</fullName>
        <ecNumber evidence="10">2.3.1.94</ecNumber>
    </recommendedName>
</protein>
<dbReference type="PROSITE" id="PS00606">
    <property type="entry name" value="KS3_1"/>
    <property type="match status" value="1"/>
</dbReference>
<dbReference type="Gene3D" id="3.10.129.110">
    <property type="entry name" value="Polyketide synthase dehydratase"/>
    <property type="match status" value="1"/>
</dbReference>
<dbReference type="Pfam" id="PF02801">
    <property type="entry name" value="Ketoacyl-synt_C"/>
    <property type="match status" value="1"/>
</dbReference>
<feature type="active site" description="Proton donor; for dehydratase activity" evidence="11">
    <location>
        <position position="965"/>
    </location>
</feature>
<evidence type="ECO:0000259" key="12">
    <source>
        <dbReference type="PROSITE" id="PS50075"/>
    </source>
</evidence>
<dbReference type="InterPro" id="IPR020841">
    <property type="entry name" value="PKS_Beta-ketoAc_synthase_dom"/>
</dbReference>
<feature type="domain" description="PKS/mFAS DH" evidence="14">
    <location>
        <begin position="768"/>
        <end position="1041"/>
    </location>
</feature>
<dbReference type="SMART" id="SM00827">
    <property type="entry name" value="PKS_AT"/>
    <property type="match status" value="1"/>
</dbReference>
<evidence type="ECO:0000259" key="13">
    <source>
        <dbReference type="PROSITE" id="PS52004"/>
    </source>
</evidence>
<dbReference type="Gene3D" id="1.10.1200.10">
    <property type="entry name" value="ACP-like"/>
    <property type="match status" value="1"/>
</dbReference>
<evidence type="ECO:0000256" key="5">
    <source>
        <dbReference type="ARBA" id="ARBA00023315"/>
    </source>
</evidence>
<evidence type="ECO:0000256" key="2">
    <source>
        <dbReference type="ARBA" id="ARBA00022553"/>
    </source>
</evidence>
<dbReference type="PROSITE" id="PS50075">
    <property type="entry name" value="CARRIER"/>
    <property type="match status" value="1"/>
</dbReference>
<evidence type="ECO:0000256" key="1">
    <source>
        <dbReference type="ARBA" id="ARBA00022450"/>
    </source>
</evidence>
<dbReference type="Pfam" id="PF16197">
    <property type="entry name" value="KAsynt_C_assoc"/>
    <property type="match status" value="1"/>
</dbReference>
<evidence type="ECO:0000259" key="14">
    <source>
        <dbReference type="PROSITE" id="PS52019"/>
    </source>
</evidence>
<feature type="active site" description="Proton acceptor; for dehydratase activity" evidence="11">
    <location>
        <position position="800"/>
    </location>
</feature>
<dbReference type="STRING" id="65499.SAMN04488000_12829"/>
<feature type="non-terminal residue" evidence="15">
    <location>
        <position position="1"/>
    </location>
</feature>
<dbReference type="Gene3D" id="3.30.70.3290">
    <property type="match status" value="1"/>
</dbReference>
<keyword evidence="4" id="KW-0677">Repeat</keyword>
<dbReference type="InterPro" id="IPR036736">
    <property type="entry name" value="ACP-like_sf"/>
</dbReference>
<dbReference type="InterPro" id="IPR006162">
    <property type="entry name" value="Ppantetheine_attach_site"/>
</dbReference>
<dbReference type="Pfam" id="PF14765">
    <property type="entry name" value="PS-DH"/>
    <property type="match status" value="1"/>
</dbReference>
<dbReference type="InterPro" id="IPR049551">
    <property type="entry name" value="PKS_DH_C"/>
</dbReference>
<dbReference type="Gene3D" id="3.40.47.10">
    <property type="match status" value="1"/>
</dbReference>
<evidence type="ECO:0000256" key="3">
    <source>
        <dbReference type="ARBA" id="ARBA00022679"/>
    </source>
</evidence>
<dbReference type="Proteomes" id="UP000199503">
    <property type="component" value="Unassembled WGS sequence"/>
</dbReference>
<dbReference type="Pfam" id="PF22953">
    <property type="entry name" value="SpnB_Rossmann"/>
    <property type="match status" value="1"/>
</dbReference>
<dbReference type="Pfam" id="PF00698">
    <property type="entry name" value="Acyl_transf_1"/>
    <property type="match status" value="1"/>
</dbReference>
<comment type="pathway">
    <text evidence="8">Antibiotic biosynthesis; erythromycin biosynthesis.</text>
</comment>
<dbReference type="FunFam" id="3.40.366.10:FF:000002">
    <property type="entry name" value="Probable polyketide synthase 2"/>
    <property type="match status" value="1"/>
</dbReference>
<dbReference type="SUPFAM" id="SSF53901">
    <property type="entry name" value="Thiolase-like"/>
    <property type="match status" value="1"/>
</dbReference>
<evidence type="ECO:0000256" key="10">
    <source>
        <dbReference type="ARBA" id="ARBA00066981"/>
    </source>
</evidence>
<comment type="catalytic activity">
    <reaction evidence="6">
        <text>6 (S)-methylmalonyl-CoA + propanoyl-CoA + 6 NADPH + 12 H(+) = 6-deoxyerythronolide B + 6 CO2 + 6 NADP(+) + 7 CoA + H2O</text>
        <dbReference type="Rhea" id="RHEA:23068"/>
        <dbReference type="ChEBI" id="CHEBI:15377"/>
        <dbReference type="ChEBI" id="CHEBI:15378"/>
        <dbReference type="ChEBI" id="CHEBI:16089"/>
        <dbReference type="ChEBI" id="CHEBI:16526"/>
        <dbReference type="ChEBI" id="CHEBI:57287"/>
        <dbReference type="ChEBI" id="CHEBI:57327"/>
        <dbReference type="ChEBI" id="CHEBI:57392"/>
        <dbReference type="ChEBI" id="CHEBI:57783"/>
        <dbReference type="ChEBI" id="CHEBI:58349"/>
        <dbReference type="EC" id="2.3.1.94"/>
    </reaction>
</comment>
<dbReference type="GO" id="GO:0047879">
    <property type="term" value="F:erythronolide synthase activity"/>
    <property type="evidence" value="ECO:0007669"/>
    <property type="project" value="UniProtKB-EC"/>
</dbReference>